<sequence length="262" mass="29343">MVRCFSCGAELTPMNSMNSPYNLCYKCWYRELQNYQPPVQPNIAPSYVNPQFGQGAQQLPVAQHVAPSNVQQSTQLYTQQQQFINQFGQQAENIRTSESQAIKDRVAKIFVNPIKPSKWQKDWNKDEQEAKDKYERETKVAAGKEDEVFQKKWWDGQSSQSLAGDLISSSFQIPTENIPVKNVSAGDPGPSCSATKKFAFELLIAVTGLENISVSKTGKVISIVDLGTNVDLGTYDLPSFVDTKTIECQNDNGILHVYGYRN</sequence>
<dbReference type="Proteomes" id="UP000887560">
    <property type="component" value="Unplaced"/>
</dbReference>
<proteinExistence type="predicted"/>
<accession>A0A915NPA4</accession>
<keyword evidence="1" id="KW-1185">Reference proteome</keyword>
<dbReference type="SUPFAM" id="SSF81995">
    <property type="entry name" value="beta-sandwich domain of Sec23/24"/>
    <property type="match status" value="1"/>
</dbReference>
<evidence type="ECO:0000313" key="2">
    <source>
        <dbReference type="WBParaSite" id="scf7180000420648.g5577"/>
    </source>
</evidence>
<protein>
    <submittedName>
        <fullName evidence="2">Uncharacterized protein</fullName>
    </submittedName>
</protein>
<evidence type="ECO:0000313" key="1">
    <source>
        <dbReference type="Proteomes" id="UP000887560"/>
    </source>
</evidence>
<organism evidence="1 2">
    <name type="scientific">Meloidogyne floridensis</name>
    <dbReference type="NCBI Taxonomy" id="298350"/>
    <lineage>
        <taxon>Eukaryota</taxon>
        <taxon>Metazoa</taxon>
        <taxon>Ecdysozoa</taxon>
        <taxon>Nematoda</taxon>
        <taxon>Chromadorea</taxon>
        <taxon>Rhabditida</taxon>
        <taxon>Tylenchina</taxon>
        <taxon>Tylenchomorpha</taxon>
        <taxon>Tylenchoidea</taxon>
        <taxon>Meloidogynidae</taxon>
        <taxon>Meloidogyninae</taxon>
        <taxon>Meloidogyne</taxon>
    </lineage>
</organism>
<dbReference type="AlphaFoldDB" id="A0A915NPA4"/>
<name>A0A915NPA4_9BILA</name>
<reference evidence="2" key="1">
    <citation type="submission" date="2022-11" db="UniProtKB">
        <authorList>
            <consortium name="WormBaseParasite"/>
        </authorList>
    </citation>
    <scope>IDENTIFICATION</scope>
</reference>
<dbReference type="WBParaSite" id="scf7180000420648.g5577">
    <property type="protein sequence ID" value="scf7180000420648.g5577"/>
    <property type="gene ID" value="scf7180000420648.g5577"/>
</dbReference>